<dbReference type="Pfam" id="PF03880">
    <property type="entry name" value="DbpA"/>
    <property type="match status" value="1"/>
</dbReference>
<proteinExistence type="inferred from homology"/>
<dbReference type="InterPro" id="IPR027417">
    <property type="entry name" value="P-loop_NTPase"/>
</dbReference>
<evidence type="ECO:0000259" key="9">
    <source>
        <dbReference type="PROSITE" id="PS51194"/>
    </source>
</evidence>
<dbReference type="PROSITE" id="PS51194">
    <property type="entry name" value="HELICASE_CTER"/>
    <property type="match status" value="1"/>
</dbReference>
<dbReference type="GO" id="GO:0005829">
    <property type="term" value="C:cytosol"/>
    <property type="evidence" value="ECO:0007669"/>
    <property type="project" value="TreeGrafter"/>
</dbReference>
<dbReference type="PROSITE" id="PS00039">
    <property type="entry name" value="DEAD_ATP_HELICASE"/>
    <property type="match status" value="1"/>
</dbReference>
<dbReference type="InterPro" id="IPR014014">
    <property type="entry name" value="RNA_helicase_DEAD_Q_motif"/>
</dbReference>
<keyword evidence="3 7" id="KW-0347">Helicase</keyword>
<dbReference type="OrthoDB" id="9805696at2"/>
<keyword evidence="4 7" id="KW-0067">ATP-binding</keyword>
<dbReference type="InterPro" id="IPR014001">
    <property type="entry name" value="Helicase_ATP-bd"/>
</dbReference>
<dbReference type="InterPro" id="IPR050079">
    <property type="entry name" value="DEAD_box_RNA_helicase"/>
</dbReference>
<dbReference type="InterPro" id="IPR000629">
    <property type="entry name" value="RNA-helicase_DEAD-box_CS"/>
</dbReference>
<dbReference type="GO" id="GO:0003724">
    <property type="term" value="F:RNA helicase activity"/>
    <property type="evidence" value="ECO:0007669"/>
    <property type="project" value="UniProtKB-EC"/>
</dbReference>
<dbReference type="NCBIfam" id="NF008744">
    <property type="entry name" value="PRK11776.1"/>
    <property type="match status" value="1"/>
</dbReference>
<dbReference type="InterPro" id="IPR005580">
    <property type="entry name" value="DbpA/CsdA_RNA-bd_dom"/>
</dbReference>
<feature type="short sequence motif" description="Q motif" evidence="6">
    <location>
        <begin position="15"/>
        <end position="43"/>
    </location>
</feature>
<evidence type="ECO:0000313" key="12">
    <source>
        <dbReference type="Proteomes" id="UP000321046"/>
    </source>
</evidence>
<dbReference type="AlphaFoldDB" id="A0A5C6XQH3"/>
<gene>
    <name evidence="11" type="primary">dbpA</name>
    <name evidence="11" type="ORF">FRC96_05015</name>
</gene>
<dbReference type="InterPro" id="IPR044742">
    <property type="entry name" value="DEAD/DEAH_RhlB"/>
</dbReference>
<feature type="domain" description="Helicase ATP-binding" evidence="8">
    <location>
        <begin position="46"/>
        <end position="217"/>
    </location>
</feature>
<evidence type="ECO:0000256" key="7">
    <source>
        <dbReference type="RuleBase" id="RU000492"/>
    </source>
</evidence>
<evidence type="ECO:0000313" key="11">
    <source>
        <dbReference type="EMBL" id="TXD40803.1"/>
    </source>
</evidence>
<dbReference type="Pfam" id="PF00270">
    <property type="entry name" value="DEAD"/>
    <property type="match status" value="1"/>
</dbReference>
<feature type="domain" description="Helicase C-terminal" evidence="9">
    <location>
        <begin position="243"/>
        <end position="396"/>
    </location>
</feature>
<sequence length="470" mass="51122">MSTSRSTSSAAPDIAPFSSLSIEKHWLEILDQLGYQQMTAIQAATLPLTLRAQDVVGLGSTGTGKTAAFGLALLHRVTPAQPLPQALVLCPTRELASQVTDELRRLARALPNTQILTVTGGAPFSRQRVALEHGVDVVVATPGRLLDHMDRQTIDLSRVKTLVFDEADRLLDMGFLDDVATIAEACPSKRQTLLFSATFPQAIRELSERFQHQARQISVVGQADAPDIDHVVVELGTTERLDALEAVLENFVPASSVIFCNQRDTCEAVVERLQQAGYSAETLHGGMEQRDRETTLLRLSNGSLRHLVATNVAARGLDIDALDAVINYELPRESEAFVHRVGRTGRAGEQGLAITLVGPEDSRKLPHFKDHLAGARTIAASSPSPSTPPPPAADMMTVAIKGGRKDKLRPGDIVGALTRDFGFEADAIGDIHIQNHIAFVALRRDIAREALQMIQDGQIKGRRFRAFMQR</sequence>
<dbReference type="PROSITE" id="PS51195">
    <property type="entry name" value="Q_MOTIF"/>
    <property type="match status" value="1"/>
</dbReference>
<dbReference type="GO" id="GO:0005524">
    <property type="term" value="F:ATP binding"/>
    <property type="evidence" value="ECO:0007669"/>
    <property type="project" value="UniProtKB-KW"/>
</dbReference>
<dbReference type="InterPro" id="IPR011545">
    <property type="entry name" value="DEAD/DEAH_box_helicase_dom"/>
</dbReference>
<feature type="domain" description="DEAD-box RNA helicase Q" evidence="10">
    <location>
        <begin position="15"/>
        <end position="43"/>
    </location>
</feature>
<dbReference type="InterPro" id="IPR012677">
    <property type="entry name" value="Nucleotide-bd_a/b_plait_sf"/>
</dbReference>
<dbReference type="SUPFAM" id="SSF52540">
    <property type="entry name" value="P-loop containing nucleoside triphosphate hydrolases"/>
    <property type="match status" value="1"/>
</dbReference>
<dbReference type="InterPro" id="IPR001650">
    <property type="entry name" value="Helicase_C-like"/>
</dbReference>
<dbReference type="PROSITE" id="PS51192">
    <property type="entry name" value="HELICASE_ATP_BIND_1"/>
    <property type="match status" value="1"/>
</dbReference>
<dbReference type="Gene3D" id="3.40.50.300">
    <property type="entry name" value="P-loop containing nucleotide triphosphate hydrolases"/>
    <property type="match status" value="2"/>
</dbReference>
<dbReference type="CDD" id="cd00268">
    <property type="entry name" value="DEADc"/>
    <property type="match status" value="1"/>
</dbReference>
<dbReference type="SMART" id="SM00490">
    <property type="entry name" value="HELICc"/>
    <property type="match status" value="1"/>
</dbReference>
<keyword evidence="1 7" id="KW-0547">Nucleotide-binding</keyword>
<dbReference type="Gene3D" id="3.30.70.330">
    <property type="match status" value="1"/>
</dbReference>
<comment type="similarity">
    <text evidence="5 7">Belongs to the DEAD box helicase family.</text>
</comment>
<dbReference type="SMART" id="SM00487">
    <property type="entry name" value="DEXDc"/>
    <property type="match status" value="1"/>
</dbReference>
<protein>
    <submittedName>
        <fullName evidence="11">ATP-dependent RNA helicase DbpA</fullName>
        <ecNumber evidence="11">3.6.4.13</ecNumber>
    </submittedName>
</protein>
<evidence type="ECO:0000256" key="2">
    <source>
        <dbReference type="ARBA" id="ARBA00022801"/>
    </source>
</evidence>
<evidence type="ECO:0000259" key="10">
    <source>
        <dbReference type="PROSITE" id="PS51195"/>
    </source>
</evidence>
<dbReference type="Pfam" id="PF00271">
    <property type="entry name" value="Helicase_C"/>
    <property type="match status" value="1"/>
</dbReference>
<comment type="caution">
    <text evidence="11">The sequence shown here is derived from an EMBL/GenBank/DDBJ whole genome shotgun (WGS) entry which is preliminary data.</text>
</comment>
<dbReference type="CDD" id="cd18787">
    <property type="entry name" value="SF2_C_DEAD"/>
    <property type="match status" value="1"/>
</dbReference>
<dbReference type="EMBL" id="VOSL01000023">
    <property type="protein sequence ID" value="TXD40803.1"/>
    <property type="molecule type" value="Genomic_DNA"/>
</dbReference>
<name>A0A5C6XQH3_9DELT</name>
<evidence type="ECO:0000256" key="5">
    <source>
        <dbReference type="ARBA" id="ARBA00038437"/>
    </source>
</evidence>
<dbReference type="GO" id="GO:0003676">
    <property type="term" value="F:nucleic acid binding"/>
    <property type="evidence" value="ECO:0007669"/>
    <property type="project" value="InterPro"/>
</dbReference>
<evidence type="ECO:0000259" key="8">
    <source>
        <dbReference type="PROSITE" id="PS51192"/>
    </source>
</evidence>
<dbReference type="Proteomes" id="UP000321046">
    <property type="component" value="Unassembled WGS sequence"/>
</dbReference>
<dbReference type="PANTHER" id="PTHR47959">
    <property type="entry name" value="ATP-DEPENDENT RNA HELICASE RHLE-RELATED"/>
    <property type="match status" value="1"/>
</dbReference>
<dbReference type="RefSeq" id="WP_146973383.1">
    <property type="nucleotide sequence ID" value="NZ_VOSL01000023.1"/>
</dbReference>
<dbReference type="PANTHER" id="PTHR47959:SF1">
    <property type="entry name" value="ATP-DEPENDENT RNA HELICASE DBPA"/>
    <property type="match status" value="1"/>
</dbReference>
<reference evidence="11 12" key="1">
    <citation type="submission" date="2019-08" db="EMBL/GenBank/DDBJ databases">
        <title>Bradymonadales sp. TMQ2.</title>
        <authorList>
            <person name="Liang Q."/>
        </authorList>
    </citation>
    <scope>NUCLEOTIDE SEQUENCE [LARGE SCALE GENOMIC DNA]</scope>
    <source>
        <strain evidence="11 12">TMQ2</strain>
    </source>
</reference>
<keyword evidence="2 7" id="KW-0378">Hydrolase</keyword>
<evidence type="ECO:0000256" key="6">
    <source>
        <dbReference type="PROSITE-ProRule" id="PRU00552"/>
    </source>
</evidence>
<dbReference type="GO" id="GO:0016787">
    <property type="term" value="F:hydrolase activity"/>
    <property type="evidence" value="ECO:0007669"/>
    <property type="project" value="UniProtKB-KW"/>
</dbReference>
<evidence type="ECO:0000256" key="4">
    <source>
        <dbReference type="ARBA" id="ARBA00022840"/>
    </source>
</evidence>
<accession>A0A5C6XQH3</accession>
<evidence type="ECO:0000256" key="3">
    <source>
        <dbReference type="ARBA" id="ARBA00022806"/>
    </source>
</evidence>
<organism evidence="11 12">
    <name type="scientific">Lujinxingia vulgaris</name>
    <dbReference type="NCBI Taxonomy" id="2600176"/>
    <lineage>
        <taxon>Bacteria</taxon>
        <taxon>Deltaproteobacteria</taxon>
        <taxon>Bradymonadales</taxon>
        <taxon>Lujinxingiaceae</taxon>
        <taxon>Lujinxingia</taxon>
    </lineage>
</organism>
<evidence type="ECO:0000256" key="1">
    <source>
        <dbReference type="ARBA" id="ARBA00022741"/>
    </source>
</evidence>
<dbReference type="EC" id="3.6.4.13" evidence="11"/>